<organism evidence="2 3">
    <name type="scientific">Ascaris lumbricoides</name>
    <name type="common">Giant roundworm</name>
    <dbReference type="NCBI Taxonomy" id="6252"/>
    <lineage>
        <taxon>Eukaryota</taxon>
        <taxon>Metazoa</taxon>
        <taxon>Ecdysozoa</taxon>
        <taxon>Nematoda</taxon>
        <taxon>Chromadorea</taxon>
        <taxon>Rhabditida</taxon>
        <taxon>Spirurina</taxon>
        <taxon>Ascaridomorpha</taxon>
        <taxon>Ascaridoidea</taxon>
        <taxon>Ascarididae</taxon>
        <taxon>Ascaris</taxon>
    </lineage>
</organism>
<sequence>MLLIMLTSNCFMQGGGIVLEQSFLGGSRSCYMAPGVSAGTGGYGSSGSASGAGGYGSGGPGYGGAGGYGGSGGSGPRGTGVVSPGRRGTAVGSSVPIGGGPGVQGGQAGPGFLLHFWETLQNFNMLSRQHAPFDSDSPEHRIVYCVNHTNAHSYEHRQRRRRSDISAYVPEGGGIVLEQSFLGGSRSCYMAPGVSAGTGGYGSSGSASGAGGYGSGRPGYGGAGGYGGSGGSGPRGTGVVSPGRRGTAVGSSVPIGGGPGVQGGQAGRAGGIALEQSFLGGSRSCYMAPDASVGGGMSSSGTGGTGAAAGTGGGHSNASNPSPAPAKQLQSVYMNLQH</sequence>
<name>A0A0M3HMR0_ASCLU</name>
<feature type="compositionally biased region" description="Low complexity" evidence="1">
    <location>
        <begin position="237"/>
        <end position="254"/>
    </location>
</feature>
<accession>A0A0M3HMR0</accession>
<feature type="compositionally biased region" description="Gly residues" evidence="1">
    <location>
        <begin position="255"/>
        <end position="267"/>
    </location>
</feature>
<feature type="region of interest" description="Disordered" evidence="1">
    <location>
        <begin position="225"/>
        <end position="267"/>
    </location>
</feature>
<evidence type="ECO:0000313" key="2">
    <source>
        <dbReference type="Proteomes" id="UP000036681"/>
    </source>
</evidence>
<reference evidence="3" key="1">
    <citation type="submission" date="2017-02" db="UniProtKB">
        <authorList>
            <consortium name="WormBaseParasite"/>
        </authorList>
    </citation>
    <scope>IDENTIFICATION</scope>
</reference>
<protein>
    <submittedName>
        <fullName evidence="3">Loricrin</fullName>
    </submittedName>
</protein>
<feature type="region of interest" description="Disordered" evidence="1">
    <location>
        <begin position="71"/>
        <end position="90"/>
    </location>
</feature>
<dbReference type="WBParaSite" id="ALUE_0000284201-mRNA-1">
    <property type="protein sequence ID" value="ALUE_0000284201-mRNA-1"/>
    <property type="gene ID" value="ALUE_0000284201"/>
</dbReference>
<feature type="compositionally biased region" description="Gly residues" evidence="1">
    <location>
        <begin position="294"/>
        <end position="315"/>
    </location>
</feature>
<evidence type="ECO:0000313" key="3">
    <source>
        <dbReference type="WBParaSite" id="ALUE_0000284201-mRNA-1"/>
    </source>
</evidence>
<dbReference type="Proteomes" id="UP000036681">
    <property type="component" value="Unplaced"/>
</dbReference>
<feature type="compositionally biased region" description="Gly residues" evidence="1">
    <location>
        <begin position="225"/>
        <end position="236"/>
    </location>
</feature>
<feature type="compositionally biased region" description="Low complexity" evidence="1">
    <location>
        <begin position="79"/>
        <end position="90"/>
    </location>
</feature>
<proteinExistence type="predicted"/>
<dbReference type="AlphaFoldDB" id="A0A0M3HMR0"/>
<feature type="compositionally biased region" description="Polar residues" evidence="1">
    <location>
        <begin position="328"/>
        <end position="338"/>
    </location>
</feature>
<evidence type="ECO:0000256" key="1">
    <source>
        <dbReference type="SAM" id="MobiDB-lite"/>
    </source>
</evidence>
<keyword evidence="2" id="KW-1185">Reference proteome</keyword>
<feature type="region of interest" description="Disordered" evidence="1">
    <location>
        <begin position="294"/>
        <end position="338"/>
    </location>
</feature>